<evidence type="ECO:0000313" key="1">
    <source>
        <dbReference type="EMBL" id="KAF0732689.1"/>
    </source>
</evidence>
<keyword evidence="2" id="KW-1185">Reference proteome</keyword>
<gene>
    <name evidence="1" type="ORF">FWK35_00021704</name>
</gene>
<evidence type="ECO:0008006" key="3">
    <source>
        <dbReference type="Google" id="ProtNLM"/>
    </source>
</evidence>
<protein>
    <recommendedName>
        <fullName evidence="3">Integrase catalytic domain-containing protein</fullName>
    </recommendedName>
</protein>
<reference evidence="1 2" key="1">
    <citation type="submission" date="2019-08" db="EMBL/GenBank/DDBJ databases">
        <title>Whole genome of Aphis craccivora.</title>
        <authorList>
            <person name="Voronova N.V."/>
            <person name="Shulinski R.S."/>
            <person name="Bandarenka Y.V."/>
            <person name="Zhorov D.G."/>
            <person name="Warner D."/>
        </authorList>
    </citation>
    <scope>NUCLEOTIDE SEQUENCE [LARGE SCALE GENOMIC DNA]</scope>
    <source>
        <strain evidence="1">180601</strain>
        <tissue evidence="1">Whole Body</tissue>
    </source>
</reference>
<sequence>MWTIHHLKVTPTKGYVCVFACHQSCPFGISQDVAKSLTYIVTIVIIKSFKKASKFKKDSKIHEFLAVMDITWYFIPSSSPHFGGLLESAFKSAKMHLYCISKDDETTTLLCQIEATLNSCQITPLFTFPSDFTALTPGHFLVGESLMLPPEPYYVSNVALNRLYRVFQISCDSRFQHDIFKLGEMTYLKTFLNHII</sequence>
<dbReference type="EMBL" id="VUJU01008302">
    <property type="protein sequence ID" value="KAF0732689.1"/>
    <property type="molecule type" value="Genomic_DNA"/>
</dbReference>
<dbReference type="AlphaFoldDB" id="A0A6G0WYT3"/>
<accession>A0A6G0WYT3</accession>
<dbReference type="Gene3D" id="3.30.420.10">
    <property type="entry name" value="Ribonuclease H-like superfamily/Ribonuclease H"/>
    <property type="match status" value="1"/>
</dbReference>
<name>A0A6G0WYT3_APHCR</name>
<dbReference type="GO" id="GO:0003676">
    <property type="term" value="F:nucleic acid binding"/>
    <property type="evidence" value="ECO:0007669"/>
    <property type="project" value="InterPro"/>
</dbReference>
<dbReference type="Proteomes" id="UP000478052">
    <property type="component" value="Unassembled WGS sequence"/>
</dbReference>
<organism evidence="1 2">
    <name type="scientific">Aphis craccivora</name>
    <name type="common">Cowpea aphid</name>
    <dbReference type="NCBI Taxonomy" id="307492"/>
    <lineage>
        <taxon>Eukaryota</taxon>
        <taxon>Metazoa</taxon>
        <taxon>Ecdysozoa</taxon>
        <taxon>Arthropoda</taxon>
        <taxon>Hexapoda</taxon>
        <taxon>Insecta</taxon>
        <taxon>Pterygota</taxon>
        <taxon>Neoptera</taxon>
        <taxon>Paraneoptera</taxon>
        <taxon>Hemiptera</taxon>
        <taxon>Sternorrhyncha</taxon>
        <taxon>Aphidomorpha</taxon>
        <taxon>Aphidoidea</taxon>
        <taxon>Aphididae</taxon>
        <taxon>Aphidini</taxon>
        <taxon>Aphis</taxon>
        <taxon>Aphis</taxon>
    </lineage>
</organism>
<comment type="caution">
    <text evidence="1">The sequence shown here is derived from an EMBL/GenBank/DDBJ whole genome shotgun (WGS) entry which is preliminary data.</text>
</comment>
<proteinExistence type="predicted"/>
<dbReference type="InterPro" id="IPR036397">
    <property type="entry name" value="RNaseH_sf"/>
</dbReference>
<evidence type="ECO:0000313" key="2">
    <source>
        <dbReference type="Proteomes" id="UP000478052"/>
    </source>
</evidence>